<dbReference type="Pfam" id="PF09648">
    <property type="entry name" value="YycI"/>
    <property type="match status" value="1"/>
</dbReference>
<accession>A0A516GGE5</accession>
<dbReference type="InterPro" id="IPR018604">
    <property type="entry name" value="YycI-like"/>
</dbReference>
<dbReference type="EMBL" id="CP041626">
    <property type="protein sequence ID" value="QDO90582.1"/>
    <property type="molecule type" value="Genomic_DNA"/>
</dbReference>
<dbReference type="KEGG" id="dpm:FNV33_00370"/>
<protein>
    <recommendedName>
        <fullName evidence="1">Regulatory protein YycH-like domain-containing protein</fullName>
    </recommendedName>
</protein>
<dbReference type="OrthoDB" id="2135943at2"/>
<evidence type="ECO:0000259" key="1">
    <source>
        <dbReference type="Pfam" id="PF09648"/>
    </source>
</evidence>
<feature type="domain" description="Regulatory protein YycH-like" evidence="1">
    <location>
        <begin position="42"/>
        <end position="262"/>
    </location>
</feature>
<dbReference type="Gene3D" id="2.40.128.690">
    <property type="entry name" value="YycH protein, domain 3-like"/>
    <property type="match status" value="1"/>
</dbReference>
<proteinExistence type="predicted"/>
<evidence type="ECO:0000313" key="2">
    <source>
        <dbReference type="EMBL" id="QDO90582.1"/>
    </source>
</evidence>
<dbReference type="AlphaFoldDB" id="A0A516GGE5"/>
<dbReference type="Proteomes" id="UP000315953">
    <property type="component" value="Chromosome"/>
</dbReference>
<dbReference type="RefSeq" id="WP_112767707.1">
    <property type="nucleotide sequence ID" value="NZ_CP040408.1"/>
</dbReference>
<dbReference type="GO" id="GO:0016020">
    <property type="term" value="C:membrane"/>
    <property type="evidence" value="ECO:0007669"/>
    <property type="project" value="InterPro"/>
</dbReference>
<gene>
    <name evidence="2" type="ORF">FNV33_00370</name>
</gene>
<organism evidence="2 3">
    <name type="scientific">Dolosigranulum pigrum</name>
    <dbReference type="NCBI Taxonomy" id="29394"/>
    <lineage>
        <taxon>Bacteria</taxon>
        <taxon>Bacillati</taxon>
        <taxon>Bacillota</taxon>
        <taxon>Bacilli</taxon>
        <taxon>Lactobacillales</taxon>
        <taxon>Carnobacteriaceae</taxon>
        <taxon>Dolosigranulum</taxon>
    </lineage>
</organism>
<reference evidence="2 3" key="1">
    <citation type="submission" date="2019-07" db="EMBL/GenBank/DDBJ databases">
        <title>Genome assembly of a nasal isolate of Dolosigranulum pigrum from a chronic sinusitis patient.</title>
        <authorList>
            <person name="Baig S."/>
            <person name="Overballe-Petersen S."/>
            <person name="Kaspar U."/>
            <person name="Rendboe A."/>
            <person name="de Man T."/>
            <person name="Liu C."/>
            <person name="Price L.B."/>
            <person name="Stegger M."/>
            <person name="Becker K."/>
            <person name="Skytt Andersen P."/>
        </authorList>
    </citation>
    <scope>NUCLEOTIDE SEQUENCE [LARGE SCALE GENOMIC DNA]</scope>
    <source>
        <strain evidence="2 3">83VPs-KB5</strain>
    </source>
</reference>
<evidence type="ECO:0000313" key="3">
    <source>
        <dbReference type="Proteomes" id="UP000315953"/>
    </source>
</evidence>
<sequence length="290" mass="32980">MKTMNFKRIETIFIVAFIILNIFLFNSLVDRRNLHYVSTTADQIDLLEDMRQANIQLPTFDDQNQQAYAIQANNYDILEEEASQLEGQVGIVEEGLYYTSFLSNPIELEGSVEEGFTQADYDKLANFLRSPQVLFGEEYALGKLDKENGVFIYYHVVNGIPIMDGTSQIIFYIDTDNNVFSYHQLYIGETMQQGNPIQTISDLDAVKSAYQNNEISANTLVKKPVLSYQRTLYLDDLSMYVPVWTIEVEHSTRGKVLLQVDATDGSVIQQSVQANPSIRPLPERPDTGEN</sequence>
<name>A0A516GGE5_9LACT</name>